<keyword evidence="5" id="KW-0678">Repressor</keyword>
<keyword evidence="4" id="KW-0963">Cytoplasm</keyword>
<dbReference type="Proteomes" id="UP000823636">
    <property type="component" value="Unassembled WGS sequence"/>
</dbReference>
<dbReference type="InterPro" id="IPR036388">
    <property type="entry name" value="WH-like_DNA-bd_sf"/>
</dbReference>
<dbReference type="SUPFAM" id="SSF46785">
    <property type="entry name" value="Winged helix' DNA-binding domain"/>
    <property type="match status" value="1"/>
</dbReference>
<evidence type="ECO:0000256" key="6">
    <source>
        <dbReference type="ARBA" id="ARBA00022723"/>
    </source>
</evidence>
<keyword evidence="8" id="KW-0805">Transcription regulation</keyword>
<evidence type="ECO:0000313" key="12">
    <source>
        <dbReference type="EMBL" id="MBO8437700.1"/>
    </source>
</evidence>
<evidence type="ECO:0000256" key="3">
    <source>
        <dbReference type="ARBA" id="ARBA00020910"/>
    </source>
</evidence>
<evidence type="ECO:0000256" key="8">
    <source>
        <dbReference type="ARBA" id="ARBA00023015"/>
    </source>
</evidence>
<comment type="subcellular location">
    <subcellularLocation>
        <location evidence="1">Cytoplasm</location>
    </subcellularLocation>
</comment>
<dbReference type="InterPro" id="IPR002481">
    <property type="entry name" value="FUR"/>
</dbReference>
<evidence type="ECO:0000313" key="13">
    <source>
        <dbReference type="Proteomes" id="UP000823636"/>
    </source>
</evidence>
<dbReference type="FunFam" id="1.10.10.10:FF:000007">
    <property type="entry name" value="Ferric uptake regulation protein"/>
    <property type="match status" value="1"/>
</dbReference>
<accession>A0A9D9E392</accession>
<keyword evidence="10" id="KW-0804">Transcription</keyword>
<dbReference type="InterPro" id="IPR043135">
    <property type="entry name" value="Fur_C"/>
</dbReference>
<dbReference type="PANTHER" id="PTHR33202">
    <property type="entry name" value="ZINC UPTAKE REGULATION PROTEIN"/>
    <property type="match status" value="1"/>
</dbReference>
<evidence type="ECO:0000256" key="11">
    <source>
        <dbReference type="PIRSR" id="PIRSR602481-1"/>
    </source>
</evidence>
<evidence type="ECO:0000256" key="1">
    <source>
        <dbReference type="ARBA" id="ARBA00004496"/>
    </source>
</evidence>
<keyword evidence="6 11" id="KW-0479">Metal-binding</keyword>
<gene>
    <name evidence="12" type="ORF">IAC54_02230</name>
</gene>
<dbReference type="AlphaFoldDB" id="A0A9D9E392"/>
<reference evidence="12" key="1">
    <citation type="submission" date="2020-10" db="EMBL/GenBank/DDBJ databases">
        <authorList>
            <person name="Gilroy R."/>
        </authorList>
    </citation>
    <scope>NUCLEOTIDE SEQUENCE</scope>
    <source>
        <strain evidence="12">G3-4614</strain>
    </source>
</reference>
<dbReference type="GO" id="GO:0005737">
    <property type="term" value="C:cytoplasm"/>
    <property type="evidence" value="ECO:0007669"/>
    <property type="project" value="UniProtKB-SubCell"/>
</dbReference>
<dbReference type="EMBL" id="JADIMW010000022">
    <property type="protein sequence ID" value="MBO8437700.1"/>
    <property type="molecule type" value="Genomic_DNA"/>
</dbReference>
<dbReference type="InterPro" id="IPR036390">
    <property type="entry name" value="WH_DNA-bd_sf"/>
</dbReference>
<comment type="cofactor">
    <cofactor evidence="11">
        <name>Zn(2+)</name>
        <dbReference type="ChEBI" id="CHEBI:29105"/>
    </cofactor>
    <text evidence="11">Binds 1 zinc ion per subunit.</text>
</comment>
<comment type="caution">
    <text evidence="12">The sequence shown here is derived from an EMBL/GenBank/DDBJ whole genome shotgun (WGS) entry which is preliminary data.</text>
</comment>
<dbReference type="Gene3D" id="3.30.1490.190">
    <property type="match status" value="1"/>
</dbReference>
<evidence type="ECO:0000256" key="2">
    <source>
        <dbReference type="ARBA" id="ARBA00007957"/>
    </source>
</evidence>
<dbReference type="GO" id="GO:0000976">
    <property type="term" value="F:transcription cis-regulatory region binding"/>
    <property type="evidence" value="ECO:0007669"/>
    <property type="project" value="TreeGrafter"/>
</dbReference>
<dbReference type="PANTHER" id="PTHR33202:SF8">
    <property type="entry name" value="PEROXIDE-RESPONSIVE REPRESSOR PERR"/>
    <property type="match status" value="1"/>
</dbReference>
<evidence type="ECO:0000256" key="5">
    <source>
        <dbReference type="ARBA" id="ARBA00022491"/>
    </source>
</evidence>
<keyword evidence="9" id="KW-0238">DNA-binding</keyword>
<dbReference type="GO" id="GO:0045892">
    <property type="term" value="P:negative regulation of DNA-templated transcription"/>
    <property type="evidence" value="ECO:0007669"/>
    <property type="project" value="TreeGrafter"/>
</dbReference>
<dbReference type="GO" id="GO:0003700">
    <property type="term" value="F:DNA-binding transcription factor activity"/>
    <property type="evidence" value="ECO:0007669"/>
    <property type="project" value="InterPro"/>
</dbReference>
<dbReference type="GO" id="GO:1900376">
    <property type="term" value="P:regulation of secondary metabolite biosynthetic process"/>
    <property type="evidence" value="ECO:0007669"/>
    <property type="project" value="TreeGrafter"/>
</dbReference>
<proteinExistence type="inferred from homology"/>
<organism evidence="12 13">
    <name type="scientific">Candidatus Caccoplasma merdipullorum</name>
    <dbReference type="NCBI Taxonomy" id="2840718"/>
    <lineage>
        <taxon>Bacteria</taxon>
        <taxon>Pseudomonadati</taxon>
        <taxon>Bacteroidota</taxon>
        <taxon>Bacteroidia</taxon>
        <taxon>Bacteroidales</taxon>
        <taxon>Bacteroidaceae</taxon>
        <taxon>Bacteroidaceae incertae sedis</taxon>
        <taxon>Candidatus Caccoplasma</taxon>
    </lineage>
</organism>
<comment type="similarity">
    <text evidence="2">Belongs to the Fur family.</text>
</comment>
<evidence type="ECO:0000256" key="9">
    <source>
        <dbReference type="ARBA" id="ARBA00023125"/>
    </source>
</evidence>
<evidence type="ECO:0000256" key="7">
    <source>
        <dbReference type="ARBA" id="ARBA00022833"/>
    </source>
</evidence>
<feature type="binding site" evidence="11">
    <location>
        <position position="100"/>
    </location>
    <ligand>
        <name>Zn(2+)</name>
        <dbReference type="ChEBI" id="CHEBI:29105"/>
    </ligand>
</feature>
<protein>
    <recommendedName>
        <fullName evidence="3">Ferric uptake regulation protein</fullName>
    </recommendedName>
</protein>
<dbReference type="CDD" id="cd07153">
    <property type="entry name" value="Fur_like"/>
    <property type="match status" value="1"/>
</dbReference>
<evidence type="ECO:0000256" key="10">
    <source>
        <dbReference type="ARBA" id="ARBA00023163"/>
    </source>
</evidence>
<dbReference type="Pfam" id="PF01475">
    <property type="entry name" value="FUR"/>
    <property type="match status" value="1"/>
</dbReference>
<name>A0A9D9E392_9BACT</name>
<dbReference type="Gene3D" id="1.10.10.10">
    <property type="entry name" value="Winged helix-like DNA-binding domain superfamily/Winged helix DNA-binding domain"/>
    <property type="match status" value="1"/>
</dbReference>
<evidence type="ECO:0000256" key="4">
    <source>
        <dbReference type="ARBA" id="ARBA00022490"/>
    </source>
</evidence>
<keyword evidence="7 11" id="KW-0862">Zinc</keyword>
<feature type="binding site" evidence="11">
    <location>
        <position position="137"/>
    </location>
    <ligand>
        <name>Zn(2+)</name>
        <dbReference type="ChEBI" id="CHEBI:29105"/>
    </ligand>
</feature>
<dbReference type="GO" id="GO:0008270">
    <property type="term" value="F:zinc ion binding"/>
    <property type="evidence" value="ECO:0007669"/>
    <property type="project" value="TreeGrafter"/>
</dbReference>
<reference evidence="12" key="2">
    <citation type="journal article" date="2021" name="PeerJ">
        <title>Extensive microbial diversity within the chicken gut microbiome revealed by metagenomics and culture.</title>
        <authorList>
            <person name="Gilroy R."/>
            <person name="Ravi A."/>
            <person name="Getino M."/>
            <person name="Pursley I."/>
            <person name="Horton D.L."/>
            <person name="Alikhan N.F."/>
            <person name="Baker D."/>
            <person name="Gharbi K."/>
            <person name="Hall N."/>
            <person name="Watson M."/>
            <person name="Adriaenssens E.M."/>
            <person name="Foster-Nyarko E."/>
            <person name="Jarju S."/>
            <person name="Secka A."/>
            <person name="Antonio M."/>
            <person name="Oren A."/>
            <person name="Chaudhuri R.R."/>
            <person name="La Ragione R."/>
            <person name="Hildebrand F."/>
            <person name="Pallen M.J."/>
        </authorList>
    </citation>
    <scope>NUCLEOTIDE SEQUENCE</scope>
    <source>
        <strain evidence="12">G3-4614</strain>
    </source>
</reference>
<feature type="binding site" evidence="11">
    <location>
        <position position="97"/>
    </location>
    <ligand>
        <name>Zn(2+)</name>
        <dbReference type="ChEBI" id="CHEBI:29105"/>
    </ligand>
</feature>
<feature type="binding site" evidence="11">
    <location>
        <position position="134"/>
    </location>
    <ligand>
        <name>Zn(2+)</name>
        <dbReference type="ChEBI" id="CHEBI:29105"/>
    </ligand>
</feature>
<sequence length="144" mass="16082">MPNKSNISAGFRRLAEHGIKPSLQRLAIMDYLMEHRTHPTVDTIFSDLSPSMPTLSRTTVYNTLKLLVDKGVILQITIDEKNCRYDAVIEPHTHFRCIGCDAVEDLSITPPAIDTSALNGCEITDTELYLLGYCPSCAATRRKE</sequence>